<dbReference type="InterPro" id="IPR011990">
    <property type="entry name" value="TPR-like_helical_dom_sf"/>
</dbReference>
<dbReference type="OrthoDB" id="185373at2759"/>
<feature type="region of interest" description="Disordered" evidence="1">
    <location>
        <begin position="653"/>
        <end position="739"/>
    </location>
</feature>
<name>A0A8H4J1A9_9PEZI</name>
<protein>
    <submittedName>
        <fullName evidence="3">Pentatricopeptide repeat domain-containing protein</fullName>
    </submittedName>
</protein>
<evidence type="ECO:0000313" key="3">
    <source>
        <dbReference type="EMBL" id="KAF4308928.1"/>
    </source>
</evidence>
<feature type="compositionally biased region" description="Polar residues" evidence="1">
    <location>
        <begin position="708"/>
        <end position="718"/>
    </location>
</feature>
<feature type="compositionally biased region" description="Basic and acidic residues" evidence="1">
    <location>
        <begin position="725"/>
        <end position="739"/>
    </location>
</feature>
<comment type="caution">
    <text evidence="3">The sequence shown here is derived from an EMBL/GenBank/DDBJ whole genome shotgun (WGS) entry which is preliminary data.</text>
</comment>
<sequence length="739" mass="84383">MQTLWSRTLRATKCTCRCQQCLSFSTAVARRTTTAARKRLLSLPSSTIFYSAIFACAAVADGRVKQQRREKWNHAIQEVKEELVPGDADADTRTLEGRGDEAVPAKERTKTMPDLDGDISGLEDMDPHDLAAILEQAASGAETPAAAEELMRKKLERARARGAEQDQYDATERELSDWEYAQRYTMLQRGRPDWPENTGPPFDSESFPPQSIYASDGRKIEGLESRWSRRKMQTMNLSMAKLVLRMCQEADLSMYPLLRKWDPALPECWIPENTYWVAFKEKEQKKKFLKRINDFLHFTKEPTREDQVPEFLPIFKKYPFYEQDAEGEFHRQCHSMNKRIFETFDKCFNGEINVPTLIGDVCEELLTAPAPPNITTYNALILGFTRLRQSAFTDMVIDSLHEVHMRPDEITCAAALTHYISTDNARQFTRFVQLMTGISTTNYALMLARPTLSLSHASTLARLQNRVQRHPRRRDRLIQKVRPTPRVMNAVVAGLLKFHGLERTIDICGTLAADGWGFDCDGLTRFLHACAERRDWEAGLAVWQQLQVLRAQRPPERPLERDAYLHMLGLCWMCDRVGAFEEVLREAEEVAGYRAGALEKDFEKMRRRGLDVFDAAAERRREWLLRHDMAAKFEAEGRLVELERERRRAAEGVVEEAEESVGPAAAVPPHPGKWRRGVDDGFGVGGDGIAWRPPPQEAPLQKEEENASGDQVSQQWMTSARRGKKAENDDGKGDDWTLD</sequence>
<keyword evidence="2" id="KW-1133">Transmembrane helix</keyword>
<evidence type="ECO:0000256" key="2">
    <source>
        <dbReference type="SAM" id="Phobius"/>
    </source>
</evidence>
<feature type="transmembrane region" description="Helical" evidence="2">
    <location>
        <begin position="40"/>
        <end position="60"/>
    </location>
</feature>
<dbReference type="Proteomes" id="UP000572817">
    <property type="component" value="Unassembled WGS sequence"/>
</dbReference>
<accession>A0A8H4J1A9</accession>
<evidence type="ECO:0000256" key="1">
    <source>
        <dbReference type="SAM" id="MobiDB-lite"/>
    </source>
</evidence>
<dbReference type="EMBL" id="WWBZ02000016">
    <property type="protein sequence ID" value="KAF4308928.1"/>
    <property type="molecule type" value="Genomic_DNA"/>
</dbReference>
<dbReference type="Gene3D" id="1.25.40.10">
    <property type="entry name" value="Tetratricopeptide repeat domain"/>
    <property type="match status" value="1"/>
</dbReference>
<evidence type="ECO:0000313" key="4">
    <source>
        <dbReference type="Proteomes" id="UP000572817"/>
    </source>
</evidence>
<gene>
    <name evidence="3" type="ORF">GTA08_BOTSDO03225</name>
</gene>
<organism evidence="3 4">
    <name type="scientific">Botryosphaeria dothidea</name>
    <dbReference type="NCBI Taxonomy" id="55169"/>
    <lineage>
        <taxon>Eukaryota</taxon>
        <taxon>Fungi</taxon>
        <taxon>Dikarya</taxon>
        <taxon>Ascomycota</taxon>
        <taxon>Pezizomycotina</taxon>
        <taxon>Dothideomycetes</taxon>
        <taxon>Dothideomycetes incertae sedis</taxon>
        <taxon>Botryosphaeriales</taxon>
        <taxon>Botryosphaeriaceae</taxon>
        <taxon>Botryosphaeria</taxon>
    </lineage>
</organism>
<dbReference type="AlphaFoldDB" id="A0A8H4J1A9"/>
<keyword evidence="4" id="KW-1185">Reference proteome</keyword>
<feature type="region of interest" description="Disordered" evidence="1">
    <location>
        <begin position="189"/>
        <end position="215"/>
    </location>
</feature>
<keyword evidence="2" id="KW-0472">Membrane</keyword>
<keyword evidence="2" id="KW-0812">Transmembrane</keyword>
<reference evidence="3" key="1">
    <citation type="submission" date="2020-04" db="EMBL/GenBank/DDBJ databases">
        <title>Genome Assembly and Annotation of Botryosphaeria dothidea sdau 11-99, a Latent Pathogen of Apple Fruit Ring Rot in China.</title>
        <authorList>
            <person name="Yu C."/>
            <person name="Diao Y."/>
            <person name="Lu Q."/>
            <person name="Zhao J."/>
            <person name="Cui S."/>
            <person name="Peng C."/>
            <person name="He B."/>
            <person name="Liu H."/>
        </authorList>
    </citation>
    <scope>NUCLEOTIDE SEQUENCE [LARGE SCALE GENOMIC DNA]</scope>
    <source>
        <strain evidence="3">Sdau11-99</strain>
    </source>
</reference>
<proteinExistence type="predicted"/>